<evidence type="ECO:0000256" key="4">
    <source>
        <dbReference type="ARBA" id="ARBA00022763"/>
    </source>
</evidence>
<evidence type="ECO:0000259" key="7">
    <source>
        <dbReference type="Pfam" id="PF01035"/>
    </source>
</evidence>
<dbReference type="InterPro" id="IPR036388">
    <property type="entry name" value="WH-like_DNA-bd_sf"/>
</dbReference>
<sequence length="178" mass="18649">MTTLAESASTPDTVPAQLGWATVDTADGPFTALFDDDGVVYASGWVDSPEYLRALIHPALRPEALVPRPGGAVADAVRAYYDGDFGAPARVTVRQHSGPFLVAAWEALRDVPPGPPVTYTELAERAGNAAAVRAAAACCAQNAAALFVPCHRVVRSNGGLGGFRYGLDIKQSLLDREA</sequence>
<comment type="caution">
    <text evidence="8">The sequence shown here is derived from an EMBL/GenBank/DDBJ whole genome shotgun (WGS) entry which is preliminary data.</text>
</comment>
<dbReference type="EC" id="2.1.1.63" evidence="8"/>
<dbReference type="PANTHER" id="PTHR10815:SF13">
    <property type="entry name" value="METHYLATED-DNA--PROTEIN-CYSTEINE METHYLTRANSFERASE"/>
    <property type="match status" value="1"/>
</dbReference>
<evidence type="ECO:0000256" key="2">
    <source>
        <dbReference type="ARBA" id="ARBA00022603"/>
    </source>
</evidence>
<proteinExistence type="predicted"/>
<protein>
    <submittedName>
        <fullName evidence="8">Methylated-DNA--[protein]-cysteine S-methyltransferase</fullName>
        <ecNumber evidence="8">2.1.1.63</ecNumber>
    </submittedName>
</protein>
<dbReference type="RefSeq" id="WP_382361604.1">
    <property type="nucleotide sequence ID" value="NZ_JBHLWV010000012.1"/>
</dbReference>
<evidence type="ECO:0000256" key="1">
    <source>
        <dbReference type="ARBA" id="ARBA00001286"/>
    </source>
</evidence>
<keyword evidence="4" id="KW-0227">DNA damage</keyword>
<dbReference type="InterPro" id="IPR001497">
    <property type="entry name" value="MethylDNA_cys_MeTrfase_AS"/>
</dbReference>
<evidence type="ECO:0000256" key="3">
    <source>
        <dbReference type="ARBA" id="ARBA00022679"/>
    </source>
</evidence>
<keyword evidence="3 8" id="KW-0808">Transferase</keyword>
<dbReference type="Proteomes" id="UP001589783">
    <property type="component" value="Unassembled WGS sequence"/>
</dbReference>
<dbReference type="SUPFAM" id="SSF46767">
    <property type="entry name" value="Methylated DNA-protein cysteine methyltransferase, C-terminal domain"/>
    <property type="match status" value="1"/>
</dbReference>
<name>A0ABV6H5H4_9ACTN</name>
<keyword evidence="9" id="KW-1185">Reference proteome</keyword>
<dbReference type="PANTHER" id="PTHR10815">
    <property type="entry name" value="METHYLATED-DNA--PROTEIN-CYSTEINE METHYLTRANSFERASE"/>
    <property type="match status" value="1"/>
</dbReference>
<organism evidence="8 9">
    <name type="scientific">Gordonia phosphorivorans</name>
    <dbReference type="NCBI Taxonomy" id="1056982"/>
    <lineage>
        <taxon>Bacteria</taxon>
        <taxon>Bacillati</taxon>
        <taxon>Actinomycetota</taxon>
        <taxon>Actinomycetes</taxon>
        <taxon>Mycobacteriales</taxon>
        <taxon>Gordoniaceae</taxon>
        <taxon>Gordonia</taxon>
    </lineage>
</organism>
<evidence type="ECO:0000256" key="6">
    <source>
        <dbReference type="ARBA" id="ARBA00049348"/>
    </source>
</evidence>
<dbReference type="Gene3D" id="1.10.10.10">
    <property type="entry name" value="Winged helix-like DNA-binding domain superfamily/Winged helix DNA-binding domain"/>
    <property type="match status" value="1"/>
</dbReference>
<dbReference type="EMBL" id="JBHLWV010000012">
    <property type="protein sequence ID" value="MFC0314133.1"/>
    <property type="molecule type" value="Genomic_DNA"/>
</dbReference>
<dbReference type="NCBIfam" id="TIGR00589">
    <property type="entry name" value="ogt"/>
    <property type="match status" value="1"/>
</dbReference>
<feature type="domain" description="Methylated-DNA-[protein]-cysteine S-methyltransferase DNA binding" evidence="7">
    <location>
        <begin position="100"/>
        <end position="177"/>
    </location>
</feature>
<dbReference type="InterPro" id="IPR014048">
    <property type="entry name" value="MethylDNA_cys_MeTrfase_DNA-bd"/>
</dbReference>
<dbReference type="Pfam" id="PF01035">
    <property type="entry name" value="DNA_binding_1"/>
    <property type="match status" value="1"/>
</dbReference>
<comment type="catalytic activity">
    <reaction evidence="6">
        <text>a 6-O-methyl-2'-deoxyguanosine in DNA + L-cysteinyl-[protein] = S-methyl-L-cysteinyl-[protein] + a 2'-deoxyguanosine in DNA</text>
        <dbReference type="Rhea" id="RHEA:24000"/>
        <dbReference type="Rhea" id="RHEA-COMP:10131"/>
        <dbReference type="Rhea" id="RHEA-COMP:10132"/>
        <dbReference type="Rhea" id="RHEA-COMP:11367"/>
        <dbReference type="Rhea" id="RHEA-COMP:11368"/>
        <dbReference type="ChEBI" id="CHEBI:29950"/>
        <dbReference type="ChEBI" id="CHEBI:82612"/>
        <dbReference type="ChEBI" id="CHEBI:85445"/>
        <dbReference type="ChEBI" id="CHEBI:85448"/>
        <dbReference type="EC" id="2.1.1.63"/>
    </reaction>
</comment>
<dbReference type="InterPro" id="IPR036217">
    <property type="entry name" value="MethylDNA_cys_MeTrfase_DNAb"/>
</dbReference>
<accession>A0ABV6H5H4</accession>
<reference evidence="8 9" key="1">
    <citation type="submission" date="2024-09" db="EMBL/GenBank/DDBJ databases">
        <authorList>
            <person name="Sun Q."/>
            <person name="Mori K."/>
        </authorList>
    </citation>
    <scope>NUCLEOTIDE SEQUENCE [LARGE SCALE GENOMIC DNA]</scope>
    <source>
        <strain evidence="8 9">CCM 7957</strain>
    </source>
</reference>
<comment type="catalytic activity">
    <reaction evidence="1">
        <text>a 4-O-methyl-thymidine in DNA + L-cysteinyl-[protein] = a thymidine in DNA + S-methyl-L-cysteinyl-[protein]</text>
        <dbReference type="Rhea" id="RHEA:53428"/>
        <dbReference type="Rhea" id="RHEA-COMP:10131"/>
        <dbReference type="Rhea" id="RHEA-COMP:10132"/>
        <dbReference type="Rhea" id="RHEA-COMP:13555"/>
        <dbReference type="Rhea" id="RHEA-COMP:13556"/>
        <dbReference type="ChEBI" id="CHEBI:29950"/>
        <dbReference type="ChEBI" id="CHEBI:82612"/>
        <dbReference type="ChEBI" id="CHEBI:137386"/>
        <dbReference type="ChEBI" id="CHEBI:137387"/>
        <dbReference type="EC" id="2.1.1.63"/>
    </reaction>
</comment>
<keyword evidence="2 8" id="KW-0489">Methyltransferase</keyword>
<gene>
    <name evidence="8" type="ORF">ACFFJD_04600</name>
</gene>
<keyword evidence="5" id="KW-0234">DNA repair</keyword>
<evidence type="ECO:0000313" key="9">
    <source>
        <dbReference type="Proteomes" id="UP001589783"/>
    </source>
</evidence>
<dbReference type="GO" id="GO:0003908">
    <property type="term" value="F:methylated-DNA-[protein]-cysteine S-methyltransferase activity"/>
    <property type="evidence" value="ECO:0007669"/>
    <property type="project" value="UniProtKB-EC"/>
</dbReference>
<dbReference type="PROSITE" id="PS00374">
    <property type="entry name" value="MGMT"/>
    <property type="match status" value="1"/>
</dbReference>
<evidence type="ECO:0000313" key="8">
    <source>
        <dbReference type="EMBL" id="MFC0314133.1"/>
    </source>
</evidence>
<evidence type="ECO:0000256" key="5">
    <source>
        <dbReference type="ARBA" id="ARBA00023204"/>
    </source>
</evidence>
<dbReference type="CDD" id="cd06445">
    <property type="entry name" value="ATase"/>
    <property type="match status" value="1"/>
</dbReference>
<dbReference type="GO" id="GO:0032259">
    <property type="term" value="P:methylation"/>
    <property type="evidence" value="ECO:0007669"/>
    <property type="project" value="UniProtKB-KW"/>
</dbReference>